<evidence type="ECO:0000313" key="4">
    <source>
        <dbReference type="Proteomes" id="UP001174909"/>
    </source>
</evidence>
<feature type="domain" description="N-acetyltransferase" evidence="2">
    <location>
        <begin position="11"/>
        <end position="147"/>
    </location>
</feature>
<name>A0AA35RCG4_GEOBA</name>
<proteinExistence type="predicted"/>
<dbReference type="SUPFAM" id="SSF55729">
    <property type="entry name" value="Acyl-CoA N-acyltransferases (Nat)"/>
    <property type="match status" value="1"/>
</dbReference>
<keyword evidence="1" id="KW-0808">Transferase</keyword>
<sequence length="151" mass="17393">MFVHAQDDFAGSYLHNDADREGFREYLDGALTHDLAHIEQSYLLRRGSNFWMAELEGQVVGCIGAYRRDEEEVEIRRLAVDRSARRKGVASRLLDEAEEFCRDAGYARTIVWTSNHMSAAIGFLKHRGYHELEDHAFPHTSLTLYLYGLEL</sequence>
<protein>
    <submittedName>
        <fullName evidence="3">N-acetyltransferase 8</fullName>
    </submittedName>
</protein>
<dbReference type="EMBL" id="CASHTH010000909">
    <property type="protein sequence ID" value="CAI8008923.1"/>
    <property type="molecule type" value="Genomic_DNA"/>
</dbReference>
<organism evidence="3 4">
    <name type="scientific">Geodia barretti</name>
    <name type="common">Barrett's horny sponge</name>
    <dbReference type="NCBI Taxonomy" id="519541"/>
    <lineage>
        <taxon>Eukaryota</taxon>
        <taxon>Metazoa</taxon>
        <taxon>Porifera</taxon>
        <taxon>Demospongiae</taxon>
        <taxon>Heteroscleromorpha</taxon>
        <taxon>Tetractinellida</taxon>
        <taxon>Astrophorina</taxon>
        <taxon>Geodiidae</taxon>
        <taxon>Geodia</taxon>
    </lineage>
</organism>
<dbReference type="AlphaFoldDB" id="A0AA35RCG4"/>
<dbReference type="CDD" id="cd04301">
    <property type="entry name" value="NAT_SF"/>
    <property type="match status" value="1"/>
</dbReference>
<dbReference type="InterPro" id="IPR016181">
    <property type="entry name" value="Acyl_CoA_acyltransferase"/>
</dbReference>
<evidence type="ECO:0000313" key="3">
    <source>
        <dbReference type="EMBL" id="CAI8008923.1"/>
    </source>
</evidence>
<keyword evidence="4" id="KW-1185">Reference proteome</keyword>
<dbReference type="PANTHER" id="PTHR13947:SF37">
    <property type="entry name" value="LD18367P"/>
    <property type="match status" value="1"/>
</dbReference>
<comment type="caution">
    <text evidence="3">The sequence shown here is derived from an EMBL/GenBank/DDBJ whole genome shotgun (WGS) entry which is preliminary data.</text>
</comment>
<dbReference type="Gene3D" id="3.40.630.30">
    <property type="match status" value="1"/>
</dbReference>
<accession>A0AA35RCG4</accession>
<gene>
    <name evidence="3" type="ORF">GBAR_LOCUS6069</name>
</gene>
<dbReference type="Proteomes" id="UP001174909">
    <property type="component" value="Unassembled WGS sequence"/>
</dbReference>
<dbReference type="Pfam" id="PF00583">
    <property type="entry name" value="Acetyltransf_1"/>
    <property type="match status" value="1"/>
</dbReference>
<evidence type="ECO:0000256" key="1">
    <source>
        <dbReference type="ARBA" id="ARBA00022679"/>
    </source>
</evidence>
<dbReference type="InterPro" id="IPR050769">
    <property type="entry name" value="NAT_camello-type"/>
</dbReference>
<dbReference type="PROSITE" id="PS51186">
    <property type="entry name" value="GNAT"/>
    <property type="match status" value="1"/>
</dbReference>
<dbReference type="PANTHER" id="PTHR13947">
    <property type="entry name" value="GNAT FAMILY N-ACETYLTRANSFERASE"/>
    <property type="match status" value="1"/>
</dbReference>
<evidence type="ECO:0000259" key="2">
    <source>
        <dbReference type="PROSITE" id="PS51186"/>
    </source>
</evidence>
<reference evidence="3" key="1">
    <citation type="submission" date="2023-03" db="EMBL/GenBank/DDBJ databases">
        <authorList>
            <person name="Steffen K."/>
            <person name="Cardenas P."/>
        </authorList>
    </citation>
    <scope>NUCLEOTIDE SEQUENCE</scope>
</reference>
<dbReference type="InterPro" id="IPR000182">
    <property type="entry name" value="GNAT_dom"/>
</dbReference>
<dbReference type="GO" id="GO:0008080">
    <property type="term" value="F:N-acetyltransferase activity"/>
    <property type="evidence" value="ECO:0007669"/>
    <property type="project" value="InterPro"/>
</dbReference>